<feature type="region of interest" description="Disordered" evidence="2">
    <location>
        <begin position="39"/>
        <end position="65"/>
    </location>
</feature>
<gene>
    <name evidence="4" type="ORF">Tci_926257</name>
</gene>
<feature type="compositionally biased region" description="Basic and acidic residues" evidence="2">
    <location>
        <begin position="43"/>
        <end position="56"/>
    </location>
</feature>
<dbReference type="InterPro" id="IPR001878">
    <property type="entry name" value="Znf_CCHC"/>
</dbReference>
<dbReference type="AlphaFoldDB" id="A0A699X8L9"/>
<dbReference type="InterPro" id="IPR036875">
    <property type="entry name" value="Znf_CCHC_sf"/>
</dbReference>
<organism evidence="4">
    <name type="scientific">Tanacetum cinerariifolium</name>
    <name type="common">Dalmatian daisy</name>
    <name type="synonym">Chrysanthemum cinerariifolium</name>
    <dbReference type="NCBI Taxonomy" id="118510"/>
    <lineage>
        <taxon>Eukaryota</taxon>
        <taxon>Viridiplantae</taxon>
        <taxon>Streptophyta</taxon>
        <taxon>Embryophyta</taxon>
        <taxon>Tracheophyta</taxon>
        <taxon>Spermatophyta</taxon>
        <taxon>Magnoliopsida</taxon>
        <taxon>eudicotyledons</taxon>
        <taxon>Gunneridae</taxon>
        <taxon>Pentapetalae</taxon>
        <taxon>asterids</taxon>
        <taxon>campanulids</taxon>
        <taxon>Asterales</taxon>
        <taxon>Asteraceae</taxon>
        <taxon>Asteroideae</taxon>
        <taxon>Anthemideae</taxon>
        <taxon>Anthemidinae</taxon>
        <taxon>Tanacetum</taxon>
    </lineage>
</organism>
<evidence type="ECO:0000313" key="4">
    <source>
        <dbReference type="EMBL" id="GFD54288.1"/>
    </source>
</evidence>
<feature type="domain" description="CCHC-type" evidence="3">
    <location>
        <begin position="26"/>
        <end position="42"/>
    </location>
</feature>
<keyword evidence="1" id="KW-0863">Zinc-finger</keyword>
<dbReference type="Pfam" id="PF00098">
    <property type="entry name" value="zf-CCHC"/>
    <property type="match status" value="1"/>
</dbReference>
<accession>A0A699X8L9</accession>
<dbReference type="PROSITE" id="PS50158">
    <property type="entry name" value="ZF_CCHC"/>
    <property type="match status" value="1"/>
</dbReference>
<name>A0A699X8L9_TANCI</name>
<dbReference type="GO" id="GO:0003676">
    <property type="term" value="F:nucleic acid binding"/>
    <property type="evidence" value="ECO:0007669"/>
    <property type="project" value="InterPro"/>
</dbReference>
<dbReference type="GO" id="GO:0008270">
    <property type="term" value="F:zinc ion binding"/>
    <property type="evidence" value="ECO:0007669"/>
    <property type="project" value="UniProtKB-KW"/>
</dbReference>
<dbReference type="SUPFAM" id="SSF57756">
    <property type="entry name" value="Retrovirus zinc finger-like domains"/>
    <property type="match status" value="1"/>
</dbReference>
<sequence length="98" mass="11059">QAGSVTFRHGDEATRARIRKNNEAVKCFKCHGTGHFANACPQDDTKTTQKQEKETEAAAPSLPEPKVSVEYPEFIHFRTRGIIDGTDKGSWDDFWYIS</sequence>
<comment type="caution">
    <text evidence="4">The sequence shown here is derived from an EMBL/GenBank/DDBJ whole genome shotgun (WGS) entry which is preliminary data.</text>
</comment>
<dbReference type="EMBL" id="BKCJ011804170">
    <property type="protein sequence ID" value="GFD54288.1"/>
    <property type="molecule type" value="Genomic_DNA"/>
</dbReference>
<dbReference type="Gene3D" id="4.10.60.10">
    <property type="entry name" value="Zinc finger, CCHC-type"/>
    <property type="match status" value="1"/>
</dbReference>
<evidence type="ECO:0000259" key="3">
    <source>
        <dbReference type="PROSITE" id="PS50158"/>
    </source>
</evidence>
<reference evidence="4" key="1">
    <citation type="journal article" date="2019" name="Sci. Rep.">
        <title>Draft genome of Tanacetum cinerariifolium, the natural source of mosquito coil.</title>
        <authorList>
            <person name="Yamashiro T."/>
            <person name="Shiraishi A."/>
            <person name="Satake H."/>
            <person name="Nakayama K."/>
        </authorList>
    </citation>
    <scope>NUCLEOTIDE SEQUENCE</scope>
</reference>
<keyword evidence="1" id="KW-0862">Zinc</keyword>
<feature type="non-terminal residue" evidence="4">
    <location>
        <position position="1"/>
    </location>
</feature>
<dbReference type="SMART" id="SM00343">
    <property type="entry name" value="ZnF_C2HC"/>
    <property type="match status" value="1"/>
</dbReference>
<protein>
    <recommendedName>
        <fullName evidence="3">CCHC-type domain-containing protein</fullName>
    </recommendedName>
</protein>
<proteinExistence type="predicted"/>
<evidence type="ECO:0000256" key="2">
    <source>
        <dbReference type="SAM" id="MobiDB-lite"/>
    </source>
</evidence>
<keyword evidence="1" id="KW-0479">Metal-binding</keyword>
<evidence type="ECO:0000256" key="1">
    <source>
        <dbReference type="PROSITE-ProRule" id="PRU00047"/>
    </source>
</evidence>
<feature type="non-terminal residue" evidence="4">
    <location>
        <position position="98"/>
    </location>
</feature>